<keyword evidence="6" id="KW-0547">Nucleotide-binding</keyword>
<dbReference type="InterPro" id="IPR001697">
    <property type="entry name" value="Pyr_Knase"/>
</dbReference>
<dbReference type="SUPFAM" id="SSF50800">
    <property type="entry name" value="PK beta-barrel domain-like"/>
    <property type="match status" value="1"/>
</dbReference>
<evidence type="ECO:0000256" key="11">
    <source>
        <dbReference type="ARBA" id="ARBA00023317"/>
    </source>
</evidence>
<comment type="pathway">
    <text evidence="1">Carbohydrate degradation; glycolysis; pyruvate from D-glyceraldehyde 3-phosphate: step 5/5.</text>
</comment>
<accession>A0A381SR67</accession>
<dbReference type="InterPro" id="IPR040442">
    <property type="entry name" value="Pyrv_kinase-like_dom_sf"/>
</dbReference>
<evidence type="ECO:0000259" key="13">
    <source>
        <dbReference type="Pfam" id="PF02887"/>
    </source>
</evidence>
<dbReference type="GO" id="GO:0016301">
    <property type="term" value="F:kinase activity"/>
    <property type="evidence" value="ECO:0007669"/>
    <property type="project" value="UniProtKB-KW"/>
</dbReference>
<evidence type="ECO:0000256" key="9">
    <source>
        <dbReference type="ARBA" id="ARBA00022842"/>
    </source>
</evidence>
<dbReference type="Gene3D" id="3.20.20.60">
    <property type="entry name" value="Phosphoenolpyruvate-binding domains"/>
    <property type="match status" value="1"/>
</dbReference>
<dbReference type="InterPro" id="IPR015813">
    <property type="entry name" value="Pyrv/PenolPyrv_kinase-like_dom"/>
</dbReference>
<dbReference type="InterPro" id="IPR015795">
    <property type="entry name" value="Pyrv_Knase_C"/>
</dbReference>
<dbReference type="SUPFAM" id="SSF51621">
    <property type="entry name" value="Phosphoenolpyruvate/pyruvate domain"/>
    <property type="match status" value="1"/>
</dbReference>
<dbReference type="AlphaFoldDB" id="A0A381SR67"/>
<evidence type="ECO:0000256" key="1">
    <source>
        <dbReference type="ARBA" id="ARBA00004997"/>
    </source>
</evidence>
<keyword evidence="9" id="KW-0460">Magnesium</keyword>
<evidence type="ECO:0000256" key="7">
    <source>
        <dbReference type="ARBA" id="ARBA00022777"/>
    </source>
</evidence>
<dbReference type="PRINTS" id="PR01050">
    <property type="entry name" value="PYRUVTKNASE"/>
</dbReference>
<keyword evidence="8" id="KW-0067">ATP-binding</keyword>
<gene>
    <name evidence="14" type="ORF">METZ01_LOCUS59334</name>
</gene>
<dbReference type="Gene3D" id="2.40.33.10">
    <property type="entry name" value="PK beta-barrel domain-like"/>
    <property type="match status" value="1"/>
</dbReference>
<protein>
    <recommendedName>
        <fullName evidence="3">pyruvate kinase</fullName>
        <ecNumber evidence="3">2.7.1.40</ecNumber>
    </recommendedName>
</protein>
<evidence type="ECO:0000256" key="2">
    <source>
        <dbReference type="ARBA" id="ARBA00008663"/>
    </source>
</evidence>
<evidence type="ECO:0000259" key="12">
    <source>
        <dbReference type="Pfam" id="PF00224"/>
    </source>
</evidence>
<dbReference type="NCBIfam" id="NF004491">
    <property type="entry name" value="PRK05826.1"/>
    <property type="match status" value="1"/>
</dbReference>
<dbReference type="GO" id="GO:0005524">
    <property type="term" value="F:ATP binding"/>
    <property type="evidence" value="ECO:0007669"/>
    <property type="project" value="UniProtKB-KW"/>
</dbReference>
<dbReference type="Pfam" id="PF02887">
    <property type="entry name" value="PK_C"/>
    <property type="match status" value="1"/>
</dbReference>
<comment type="similarity">
    <text evidence="2">Belongs to the pyruvate kinase family.</text>
</comment>
<keyword evidence="11" id="KW-0670">Pyruvate</keyword>
<keyword evidence="10" id="KW-0324">Glycolysis</keyword>
<dbReference type="InterPro" id="IPR036918">
    <property type="entry name" value="Pyrv_Knase_C_sf"/>
</dbReference>
<dbReference type="EMBL" id="UINC01003456">
    <property type="protein sequence ID" value="SVA06480.1"/>
    <property type="molecule type" value="Genomic_DNA"/>
</dbReference>
<evidence type="ECO:0000256" key="8">
    <source>
        <dbReference type="ARBA" id="ARBA00022840"/>
    </source>
</evidence>
<keyword evidence="7" id="KW-0418">Kinase</keyword>
<evidence type="ECO:0000256" key="5">
    <source>
        <dbReference type="ARBA" id="ARBA00022723"/>
    </source>
</evidence>
<dbReference type="SUPFAM" id="SSF52935">
    <property type="entry name" value="PK C-terminal domain-like"/>
    <property type="match status" value="1"/>
</dbReference>
<feature type="domain" description="Pyruvate kinase barrel" evidence="12">
    <location>
        <begin position="3"/>
        <end position="323"/>
    </location>
</feature>
<dbReference type="NCBIfam" id="NF004978">
    <property type="entry name" value="PRK06354.1"/>
    <property type="match status" value="1"/>
</dbReference>
<dbReference type="GO" id="GO:0030955">
    <property type="term" value="F:potassium ion binding"/>
    <property type="evidence" value="ECO:0007669"/>
    <property type="project" value="InterPro"/>
</dbReference>
<dbReference type="UniPathway" id="UPA00109">
    <property type="reaction ID" value="UER00188"/>
</dbReference>
<dbReference type="GO" id="GO:0004743">
    <property type="term" value="F:pyruvate kinase activity"/>
    <property type="evidence" value="ECO:0007669"/>
    <property type="project" value="UniProtKB-EC"/>
</dbReference>
<dbReference type="InterPro" id="IPR015806">
    <property type="entry name" value="Pyrv_Knase_insert_dom_sf"/>
</dbReference>
<keyword evidence="5" id="KW-0479">Metal-binding</keyword>
<dbReference type="Gene3D" id="3.40.1380.20">
    <property type="entry name" value="Pyruvate kinase, C-terminal domain"/>
    <property type="match status" value="1"/>
</dbReference>
<evidence type="ECO:0000256" key="4">
    <source>
        <dbReference type="ARBA" id="ARBA00022679"/>
    </source>
</evidence>
<dbReference type="GO" id="GO:0000287">
    <property type="term" value="F:magnesium ion binding"/>
    <property type="evidence" value="ECO:0007669"/>
    <property type="project" value="InterPro"/>
</dbReference>
<evidence type="ECO:0000256" key="6">
    <source>
        <dbReference type="ARBA" id="ARBA00022741"/>
    </source>
</evidence>
<dbReference type="InterPro" id="IPR011037">
    <property type="entry name" value="Pyrv_Knase-like_insert_dom_sf"/>
</dbReference>
<dbReference type="NCBIfam" id="TIGR01064">
    <property type="entry name" value="pyruv_kin"/>
    <property type="match status" value="1"/>
</dbReference>
<evidence type="ECO:0000256" key="3">
    <source>
        <dbReference type="ARBA" id="ARBA00012142"/>
    </source>
</evidence>
<dbReference type="EC" id="2.7.1.40" evidence="3"/>
<evidence type="ECO:0000313" key="14">
    <source>
        <dbReference type="EMBL" id="SVA06480.1"/>
    </source>
</evidence>
<dbReference type="Pfam" id="PF00224">
    <property type="entry name" value="PK"/>
    <property type="match status" value="1"/>
</dbReference>
<name>A0A381SR67_9ZZZZ</name>
<proteinExistence type="inferred from homology"/>
<organism evidence="14">
    <name type="scientific">marine metagenome</name>
    <dbReference type="NCBI Taxonomy" id="408172"/>
    <lineage>
        <taxon>unclassified sequences</taxon>
        <taxon>metagenomes</taxon>
        <taxon>ecological metagenomes</taxon>
    </lineage>
</organism>
<dbReference type="InterPro" id="IPR015793">
    <property type="entry name" value="Pyrv_Knase_brl"/>
</dbReference>
<sequence length="476" mass="52760">MLRRTKIIATLGPATDNSEILSDMIEKGIDVVRINFSHDTASDHKNRVAMVRKIAQQCGRDIGIIGDLQGPKIRIKTFDKGKVELNKGEQFFLDTKLNELEGDKKGVGVDYENFHMDVVAGDTLLLSDGRIKLKVEKIRKTRILTSVIEGGILYDNQGMNRKGGGLSTPAITKKDIQDIKLAAQLEIDFLAISFIRSAQDIENVRQHYHDAGGNGLIVSKIERKEAVECIDSIIDASDVIMVARGDLGVEVGFTELTGIQKQIIRKTRYKNKVVITATQMMESMIHNSVPTRAEVSDVSNAVMDGTDAVMLSAETAIGKNPVLVVSATNDICYGAEKYTLPRGRTAHRLDDQFEHIDESIAMAVMYTANHLAVRAIISLTESGSTALWMSRIRSDIPIYAFTPHVSSSRRVTLYRGVYPVSFKYDTDDIKSLYKNIFSILLDKQLVEENDLVIFTKGEMKGISGGTNSMRIIRVTT</sequence>
<reference evidence="14" key="1">
    <citation type="submission" date="2018-05" db="EMBL/GenBank/DDBJ databases">
        <authorList>
            <person name="Lanie J.A."/>
            <person name="Ng W.-L."/>
            <person name="Kazmierczak K.M."/>
            <person name="Andrzejewski T.M."/>
            <person name="Davidsen T.M."/>
            <person name="Wayne K.J."/>
            <person name="Tettelin H."/>
            <person name="Glass J.I."/>
            <person name="Rusch D."/>
            <person name="Podicherti R."/>
            <person name="Tsui H.-C.T."/>
            <person name="Winkler M.E."/>
        </authorList>
    </citation>
    <scope>NUCLEOTIDE SEQUENCE</scope>
</reference>
<evidence type="ECO:0000256" key="10">
    <source>
        <dbReference type="ARBA" id="ARBA00023152"/>
    </source>
</evidence>
<keyword evidence="4" id="KW-0808">Transferase</keyword>
<dbReference type="PANTHER" id="PTHR11817">
    <property type="entry name" value="PYRUVATE KINASE"/>
    <property type="match status" value="1"/>
</dbReference>
<feature type="domain" description="Pyruvate kinase C-terminal" evidence="13">
    <location>
        <begin position="358"/>
        <end position="472"/>
    </location>
</feature>
<dbReference type="FunFam" id="2.40.33.10:FF:000001">
    <property type="entry name" value="Pyruvate kinase"/>
    <property type="match status" value="1"/>
</dbReference>